<accession>A0ABY9S4Y5</accession>
<dbReference type="RefSeq" id="WP_309874576.1">
    <property type="nucleotide sequence ID" value="NZ_CP133838.1"/>
</dbReference>
<keyword evidence="2" id="KW-1185">Reference proteome</keyword>
<dbReference type="EMBL" id="CP133838">
    <property type="protein sequence ID" value="WMY72573.1"/>
    <property type="molecule type" value="Genomic_DNA"/>
</dbReference>
<name>A0ABY9S4Y5_9ENTR</name>
<sequence length="162" mass="18479">MKRIIGFLLLLFGILYSAYYYQRDIVKIPASTKYDLDIFNEERYVVQVEGGVIVNAGGNGTLINEYTVLANFTDGDQTTELLIKPDSRNSKVTWVFLKPVGKGKYYNFFRIQDEESKPMPHVLYTINACNETLNYSGRADSQGNSVAYFTEKECDIKIILDD</sequence>
<reference evidence="1 2" key="1">
    <citation type="submission" date="2023-09" db="EMBL/GenBank/DDBJ databases">
        <title>Buttiauxella selenatireducens sp. nov., isolated from the rhizosphere of Cardamine hupingshanesis.</title>
        <authorList>
            <person name="Zhang S."/>
            <person name="Xu Z."/>
            <person name="Wang H."/>
            <person name="Guo Y."/>
        </authorList>
    </citation>
    <scope>NUCLEOTIDE SEQUENCE [LARGE SCALE GENOMIC DNA]</scope>
    <source>
        <strain evidence="1 2">R73</strain>
    </source>
</reference>
<proteinExistence type="predicted"/>
<evidence type="ECO:0000313" key="2">
    <source>
        <dbReference type="Proteomes" id="UP001246690"/>
    </source>
</evidence>
<organism evidence="1 2">
    <name type="scientific">Buttiauxella selenatireducens</name>
    <dbReference type="NCBI Taxonomy" id="3073902"/>
    <lineage>
        <taxon>Bacteria</taxon>
        <taxon>Pseudomonadati</taxon>
        <taxon>Pseudomonadota</taxon>
        <taxon>Gammaproteobacteria</taxon>
        <taxon>Enterobacterales</taxon>
        <taxon>Enterobacteriaceae</taxon>
        <taxon>Buttiauxella</taxon>
    </lineage>
</organism>
<gene>
    <name evidence="1" type="ORF">RHD99_13900</name>
</gene>
<dbReference type="Proteomes" id="UP001246690">
    <property type="component" value="Chromosome"/>
</dbReference>
<protein>
    <submittedName>
        <fullName evidence="1">Uncharacterized protein</fullName>
    </submittedName>
</protein>
<evidence type="ECO:0000313" key="1">
    <source>
        <dbReference type="EMBL" id="WMY72573.1"/>
    </source>
</evidence>